<dbReference type="SUPFAM" id="SSF56219">
    <property type="entry name" value="DNase I-like"/>
    <property type="match status" value="1"/>
</dbReference>
<keyword evidence="6" id="KW-1185">Reference proteome</keyword>
<dbReference type="Pfam" id="PF18942">
    <property type="entry name" value="DUF5689"/>
    <property type="match status" value="1"/>
</dbReference>
<feature type="chain" id="PRO_5046833952" evidence="3">
    <location>
        <begin position="23"/>
        <end position="1534"/>
    </location>
</feature>
<accession>A0ABW5N0T9</accession>
<dbReference type="RefSeq" id="WP_378257851.1">
    <property type="nucleotide sequence ID" value="NZ_JBHSJV010000001.1"/>
</dbReference>
<dbReference type="PROSITE" id="PS51841">
    <property type="entry name" value="LTD"/>
    <property type="match status" value="2"/>
</dbReference>
<feature type="domain" description="LTD" evidence="4">
    <location>
        <begin position="562"/>
        <end position="693"/>
    </location>
</feature>
<keyword evidence="1 3" id="KW-0732">Signal</keyword>
<dbReference type="InterPro" id="IPR026444">
    <property type="entry name" value="Secre_tail"/>
</dbReference>
<dbReference type="PANTHER" id="PTHR37397">
    <property type="entry name" value="SI:CH211-183D21.1"/>
    <property type="match status" value="1"/>
</dbReference>
<evidence type="ECO:0000313" key="6">
    <source>
        <dbReference type="Proteomes" id="UP001597459"/>
    </source>
</evidence>
<gene>
    <name evidence="5" type="ORF">ACFSTE_00305</name>
</gene>
<dbReference type="Proteomes" id="UP001597459">
    <property type="component" value="Unassembled WGS sequence"/>
</dbReference>
<feature type="signal peptide" evidence="3">
    <location>
        <begin position="1"/>
        <end position="22"/>
    </location>
</feature>
<protein>
    <submittedName>
        <fullName evidence="5">DUF5689 domain-containing protein</fullName>
    </submittedName>
</protein>
<evidence type="ECO:0000256" key="3">
    <source>
        <dbReference type="SAM" id="SignalP"/>
    </source>
</evidence>
<dbReference type="InterPro" id="IPR001322">
    <property type="entry name" value="Lamin_tail_dom"/>
</dbReference>
<dbReference type="NCBIfam" id="TIGR04183">
    <property type="entry name" value="Por_Secre_tail"/>
    <property type="match status" value="1"/>
</dbReference>
<dbReference type="InterPro" id="IPR043744">
    <property type="entry name" value="DUF5689"/>
</dbReference>
<dbReference type="PANTHER" id="PTHR37397:SF1">
    <property type="entry name" value="LTD DOMAIN-CONTAINING PROTEIN"/>
    <property type="match status" value="1"/>
</dbReference>
<sequence length="1534" mass="165751">MMKLKLLVMSLFISLLMSNYKAYTQEVFINEIHYDNTSTDVQEAIEIAGPAGTDLSGWKILLYNGSNGTVYNTITLTETITDQQNGYGTQVQIVPTNGLQNGAPDGIALVDNTDQVIQFLSYEGVMTATDGAASGMSSTDIGVSESSSTQVGFSLQLSGTGAVATDFSWQQPQEHTYGAINTAQQFIAPITTPRINEFVCNHTGSDTDEFVEVLGLPATDLSNYWLLEIEGDSNAAGTIDEVIQLGMTDVQGYYTTAFGSNTFENGTLALLLVKNFTGAMGTDLDTNDDGVLDITPWEAIVDDIGVNDGGTTDINYASVSLLKSYDGISFTVGGASRIPNGIDTNTVADWVRNDFDGEGLPSFPTAEATNGEALNTPGKENKVVTGSDEALVFINEVDADTEGTDTREFIELFDGGVGNTSLDGYVMVLYNGSNDESYQVYNLQGYTTSATGYFVIGNAAVPGVGLEIPNNTLQNGADAVALYKTTTPVSNGAAITTEDLVDAVVYDTNDADDIALLVLLNEGQPQLNEDDKGNKNQHSVQRFPNGTGGTRNTNTYTQAIATPGTANTNATEVISLVINELDADTEGTDTKEFVELYDGGAGNTSLDGFVLVAYNGNTDLSYQAFDLDGYSTDAAGYFVIGNEGVSNVDVIIPSNSLQNGADAIALYRGEATGFPTGSEITTNQLIDAVVYDTDDSDDTALLLLLNEGQPQLNENENGKKDQESLQRIPNGAGGARNTIAFVLQTPTPGVDNDAIVLPGELISIAEARAATVGSVVKITGILTATDQFRGPAFIQDTTGGIAVFDEQLYASETLKIGDSITVTATRAVFNDQIQLGTVTEVISHGRAQEEITPKEITLATLEAHAGQLVKIVNPTFPNPGDLLFGNANYTLTDTSSTGALRIDNDVATIVGLAQPSFCTEVIGIVGRFREFYQLLPRQKTDIPCAETYIPPGDTIGIPKESTFDVVTWNIEWFGDENNSPVGTNPLSDQIQRDSTALVFRKLQADVYAVQEIADEVLLGELVSQLPGYDYVLSDAVSYPSSPDVKQKVGFVYNTETVSVVETKALLRTIHPLYNGGDSSAISDYPGDPTRFYASGRLPFLMTADVTVDGVTERIDLIALHARANRSTDAQNRYDMRKYDVEILKDTLDTYYADRNVLLLGDYNDDVDETVADISSPLSSFDAYVKDTTNYTIVSAALSEAGLRSYVFRENMIDHIMMTNELVDAYVDTSVSVHYEVYDNDYARNTSDHLPVSARFLLEPAIVDNDCLGGNIAAFKQGRRKDGRRVPRYRSNPKKALGKPRENRYFNFVSLGFGGEITIELTNEIYDNKDANEFAVYESTGFFGNVPCQYFPEKAEVFASVDGEHFVSLGTTCQDGEFDLAAGKLRSAKFIKVVDISDKSLFPWFADGYDLDAIACLDTVPAKSKAAPMTQTKSESLFASELLTEEIALEETNVTMAPNPVQHQLTLSFKTITQATVMVVISDLTGKVIYSKEEVLTKGTTKVQLDTQAYATGTYIVSVVDDKNIFSYKEKLIKR</sequence>
<feature type="domain" description="LTD" evidence="4">
    <location>
        <begin position="385"/>
        <end position="508"/>
    </location>
</feature>
<name>A0ABW5N0T9_9FLAO</name>
<feature type="region of interest" description="Disordered" evidence="2">
    <location>
        <begin position="527"/>
        <end position="555"/>
    </location>
</feature>
<dbReference type="Pfam" id="PF03372">
    <property type="entry name" value="Exo_endo_phos"/>
    <property type="match status" value="1"/>
</dbReference>
<dbReference type="InterPro" id="IPR005135">
    <property type="entry name" value="Endo/exonuclease/phosphatase"/>
</dbReference>
<dbReference type="Gene3D" id="3.60.10.10">
    <property type="entry name" value="Endonuclease/exonuclease/phosphatase"/>
    <property type="match status" value="1"/>
</dbReference>
<dbReference type="InterPro" id="IPR036691">
    <property type="entry name" value="Endo/exonu/phosph_ase_sf"/>
</dbReference>
<dbReference type="EMBL" id="JBHULX010000001">
    <property type="protein sequence ID" value="MFD2589250.1"/>
    <property type="molecule type" value="Genomic_DNA"/>
</dbReference>
<comment type="caution">
    <text evidence="5">The sequence shown here is derived from an EMBL/GenBank/DDBJ whole genome shotgun (WGS) entry which is preliminary data.</text>
</comment>
<proteinExistence type="predicted"/>
<evidence type="ECO:0000256" key="1">
    <source>
        <dbReference type="ARBA" id="ARBA00022729"/>
    </source>
</evidence>
<dbReference type="Pfam" id="PF18962">
    <property type="entry name" value="Por_Secre_tail"/>
    <property type="match status" value="1"/>
</dbReference>
<reference evidence="6" key="1">
    <citation type="journal article" date="2019" name="Int. J. Syst. Evol. Microbiol.">
        <title>The Global Catalogue of Microorganisms (GCM) 10K type strain sequencing project: providing services to taxonomists for standard genome sequencing and annotation.</title>
        <authorList>
            <consortium name="The Broad Institute Genomics Platform"/>
            <consortium name="The Broad Institute Genome Sequencing Center for Infectious Disease"/>
            <person name="Wu L."/>
            <person name="Ma J."/>
        </authorList>
    </citation>
    <scope>NUCLEOTIDE SEQUENCE [LARGE SCALE GENOMIC DNA]</scope>
    <source>
        <strain evidence="6">KCTC 42423</strain>
    </source>
</reference>
<evidence type="ECO:0000259" key="4">
    <source>
        <dbReference type="PROSITE" id="PS51841"/>
    </source>
</evidence>
<organism evidence="5 6">
    <name type="scientific">Aquimarina hainanensis</name>
    <dbReference type="NCBI Taxonomy" id="1578017"/>
    <lineage>
        <taxon>Bacteria</taxon>
        <taxon>Pseudomonadati</taxon>
        <taxon>Bacteroidota</taxon>
        <taxon>Flavobacteriia</taxon>
        <taxon>Flavobacteriales</taxon>
        <taxon>Flavobacteriaceae</taxon>
        <taxon>Aquimarina</taxon>
    </lineage>
</organism>
<feature type="region of interest" description="Disordered" evidence="2">
    <location>
        <begin position="711"/>
        <end position="731"/>
    </location>
</feature>
<evidence type="ECO:0000313" key="5">
    <source>
        <dbReference type="EMBL" id="MFD2589250.1"/>
    </source>
</evidence>
<evidence type="ECO:0000256" key="2">
    <source>
        <dbReference type="SAM" id="MobiDB-lite"/>
    </source>
</evidence>